<protein>
    <submittedName>
        <fullName evidence="7">KLTH0G10714p</fullName>
    </submittedName>
</protein>
<proteinExistence type="inferred from homology"/>
<dbReference type="Pfam" id="PF01793">
    <property type="entry name" value="Glyco_transf_15"/>
    <property type="match status" value="2"/>
</dbReference>
<organism evidence="7 8">
    <name type="scientific">Lachancea thermotolerans (strain ATCC 56472 / CBS 6340 / NRRL Y-8284)</name>
    <name type="common">Yeast</name>
    <name type="synonym">Kluyveromyces thermotolerans</name>
    <dbReference type="NCBI Taxonomy" id="559295"/>
    <lineage>
        <taxon>Eukaryota</taxon>
        <taxon>Fungi</taxon>
        <taxon>Dikarya</taxon>
        <taxon>Ascomycota</taxon>
        <taxon>Saccharomycotina</taxon>
        <taxon>Saccharomycetes</taxon>
        <taxon>Saccharomycetales</taxon>
        <taxon>Saccharomycetaceae</taxon>
        <taxon>Lachancea</taxon>
    </lineage>
</organism>
<comment type="subcellular location">
    <subcellularLocation>
        <location evidence="1">Membrane</location>
        <topology evidence="1">Single-pass type II membrane protein</topology>
    </subcellularLocation>
</comment>
<comment type="similarity">
    <text evidence="2">Belongs to the glycosyltransferase 15 family.</text>
</comment>
<evidence type="ECO:0000256" key="6">
    <source>
        <dbReference type="PIRSR" id="PIRSR018153-1"/>
    </source>
</evidence>
<dbReference type="OrthoDB" id="439943at2759"/>
<dbReference type="InterPro" id="IPR002685">
    <property type="entry name" value="Glyco_trans_15"/>
</dbReference>
<evidence type="ECO:0000256" key="4">
    <source>
        <dbReference type="ARBA" id="ARBA00022679"/>
    </source>
</evidence>
<name>C5DMQ1_LACTC</name>
<dbReference type="Gene3D" id="3.90.550.10">
    <property type="entry name" value="Spore Coat Polysaccharide Biosynthesis Protein SpsA, Chain A"/>
    <property type="match status" value="1"/>
</dbReference>
<dbReference type="GO" id="GO:0005794">
    <property type="term" value="C:Golgi apparatus"/>
    <property type="evidence" value="ECO:0007669"/>
    <property type="project" value="TreeGrafter"/>
</dbReference>
<evidence type="ECO:0000256" key="2">
    <source>
        <dbReference type="ARBA" id="ARBA00007677"/>
    </source>
</evidence>
<evidence type="ECO:0000256" key="1">
    <source>
        <dbReference type="ARBA" id="ARBA00004606"/>
    </source>
</evidence>
<dbReference type="GeneID" id="8293777"/>
<dbReference type="SUPFAM" id="SSF53448">
    <property type="entry name" value="Nucleotide-diphospho-sugar transferases"/>
    <property type="match status" value="1"/>
</dbReference>
<reference evidence="7 8" key="1">
    <citation type="journal article" date="2009" name="Genome Res.">
        <title>Comparative genomics of protoploid Saccharomycetaceae.</title>
        <authorList>
            <consortium name="The Genolevures Consortium"/>
            <person name="Souciet J.-L."/>
            <person name="Dujon B."/>
            <person name="Gaillardin C."/>
            <person name="Johnston M."/>
            <person name="Baret P.V."/>
            <person name="Cliften P."/>
            <person name="Sherman D.J."/>
            <person name="Weissenbach J."/>
            <person name="Westhof E."/>
            <person name="Wincker P."/>
            <person name="Jubin C."/>
            <person name="Poulain J."/>
            <person name="Barbe V."/>
            <person name="Segurens B."/>
            <person name="Artiguenave F."/>
            <person name="Anthouard V."/>
            <person name="Vacherie B."/>
            <person name="Val M.-E."/>
            <person name="Fulton R.S."/>
            <person name="Minx P."/>
            <person name="Wilson R."/>
            <person name="Durrens P."/>
            <person name="Jean G."/>
            <person name="Marck C."/>
            <person name="Martin T."/>
            <person name="Nikolski M."/>
            <person name="Rolland T."/>
            <person name="Seret M.-L."/>
            <person name="Casaregola S."/>
            <person name="Despons L."/>
            <person name="Fairhead C."/>
            <person name="Fischer G."/>
            <person name="Lafontaine I."/>
            <person name="Leh V."/>
            <person name="Lemaire M."/>
            <person name="de Montigny J."/>
            <person name="Neuveglise C."/>
            <person name="Thierry A."/>
            <person name="Blanc-Lenfle I."/>
            <person name="Bleykasten C."/>
            <person name="Diffels J."/>
            <person name="Fritsch E."/>
            <person name="Frangeul L."/>
            <person name="Goeffon A."/>
            <person name="Jauniaux N."/>
            <person name="Kachouri-Lafond R."/>
            <person name="Payen C."/>
            <person name="Potier S."/>
            <person name="Pribylova L."/>
            <person name="Ozanne C."/>
            <person name="Richard G.-F."/>
            <person name="Sacerdot C."/>
            <person name="Straub M.-L."/>
            <person name="Talla E."/>
        </authorList>
    </citation>
    <scope>NUCLEOTIDE SEQUENCE [LARGE SCALE GENOMIC DNA]</scope>
    <source>
        <strain evidence="8">ATCC 56472 / CBS 6340 / NRRL Y-8284</strain>
    </source>
</reference>
<dbReference type="PANTHER" id="PTHR31121:SF2">
    <property type="entry name" value="MANNOSYLTRANSFERASE KTR5-RELATED"/>
    <property type="match status" value="1"/>
</dbReference>
<dbReference type="GO" id="GO:0000026">
    <property type="term" value="F:alpha-1,2-mannosyltransferase activity"/>
    <property type="evidence" value="ECO:0007669"/>
    <property type="project" value="TreeGrafter"/>
</dbReference>
<accession>C5DMQ1</accession>
<dbReference type="GO" id="GO:0016020">
    <property type="term" value="C:membrane"/>
    <property type="evidence" value="ECO:0007669"/>
    <property type="project" value="UniProtKB-SubCell"/>
</dbReference>
<dbReference type="GO" id="GO:0006487">
    <property type="term" value="P:protein N-linked glycosylation"/>
    <property type="evidence" value="ECO:0007669"/>
    <property type="project" value="TreeGrafter"/>
</dbReference>
<keyword evidence="8" id="KW-1185">Reference proteome</keyword>
<dbReference type="EMBL" id="CU928171">
    <property type="protein sequence ID" value="CAR25062.1"/>
    <property type="molecule type" value="Genomic_DNA"/>
</dbReference>
<dbReference type="FunCoup" id="C5DMQ1">
    <property type="interactions" value="64"/>
</dbReference>
<feature type="active site" description="Nucleophile" evidence="6">
    <location>
        <position position="352"/>
    </location>
</feature>
<evidence type="ECO:0000256" key="5">
    <source>
        <dbReference type="ARBA" id="ARBA00022968"/>
    </source>
</evidence>
<dbReference type="AlphaFoldDB" id="C5DMQ1"/>
<gene>
    <name evidence="7" type="ordered locus">KLTH0G10714g</name>
</gene>
<dbReference type="PANTHER" id="PTHR31121">
    <property type="entry name" value="ALPHA-1,2 MANNOSYLTRANSFERASE KTR1"/>
    <property type="match status" value="1"/>
</dbReference>
<dbReference type="RefSeq" id="XP_002555499.1">
    <property type="nucleotide sequence ID" value="XM_002555453.1"/>
</dbReference>
<dbReference type="InParanoid" id="C5DMQ1"/>
<dbReference type="InterPro" id="IPR029044">
    <property type="entry name" value="Nucleotide-diphossugar_trans"/>
</dbReference>
<dbReference type="OMA" id="YQHSTIQ"/>
<evidence type="ECO:0000313" key="8">
    <source>
        <dbReference type="Proteomes" id="UP000002036"/>
    </source>
</evidence>
<dbReference type="Proteomes" id="UP000002036">
    <property type="component" value="Chromosome G"/>
</dbReference>
<dbReference type="GO" id="GO:0000032">
    <property type="term" value="P:cell wall mannoprotein biosynthetic process"/>
    <property type="evidence" value="ECO:0007669"/>
    <property type="project" value="TreeGrafter"/>
</dbReference>
<dbReference type="KEGG" id="lth:KLTH0G10714g"/>
<dbReference type="HOGENOM" id="CLU_024327_2_0_1"/>
<keyword evidence="5" id="KW-0735">Signal-anchor</keyword>
<keyword evidence="3" id="KW-0328">Glycosyltransferase</keyword>
<sequence length="516" mass="60598">MRAWTSKAARPKRARKRGLFVCLALAIWGLFHVSKLRSSRDEPFSKMGINSRRDHTFSAGCLDPYAYQEQPGYQRQNATFVMLTRNQELSGVLSSMYSVERHFNQWFQYPYVFLNDEEFSEEFIAQVRAATHADVEFGVLSELEWEFPTEVREQLVFKHSIEDQGDRGIMYGNMESYHKMCRFYSGAFFKHPLVSRHEWYWRIEPDVEFFCDVTYDPFWEMQRRGKKYGFTVLIKELYWTVPNLFRYTRSFIRQNKVKVGDLWDLFVDNYNVAAGDELLNKLANHEWEVERELMDRVEIEHLLETSQYTSAEDVDEELVRTLVSRAKRKPPVIEDKFDNEEYNLCHFWSNFEIARVDLFSTGLYASYFEFLEQSGGFWAERWGDAPVHSLGLGMMLDARDVHYFRDIGYQHSTLAHCPANKRGGQLPYVENPDYATIFGKKRSAYARLGRLGRARSSEQTYGTGCRCVCPRKRDIEDTSATCFGGWYELTRDDRVARTPVDAPALLHELRGDFYST</sequence>
<evidence type="ECO:0000256" key="3">
    <source>
        <dbReference type="ARBA" id="ARBA00022676"/>
    </source>
</evidence>
<keyword evidence="5" id="KW-0812">Transmembrane</keyword>
<evidence type="ECO:0000313" key="7">
    <source>
        <dbReference type="EMBL" id="CAR25062.1"/>
    </source>
</evidence>
<dbReference type="eggNOG" id="KOG4472">
    <property type="taxonomic scope" value="Eukaryota"/>
</dbReference>
<dbReference type="PIRSF" id="PIRSF018153">
    <property type="entry name" value="Glyco_trans_15"/>
    <property type="match status" value="1"/>
</dbReference>
<keyword evidence="4" id="KW-0808">Transferase</keyword>